<dbReference type="SUPFAM" id="SSF56935">
    <property type="entry name" value="Porins"/>
    <property type="match status" value="1"/>
</dbReference>
<evidence type="ECO:0000256" key="5">
    <source>
        <dbReference type="ARBA" id="ARBA00022729"/>
    </source>
</evidence>
<keyword evidence="4 8" id="KW-0812">Transmembrane</keyword>
<evidence type="ECO:0000259" key="9">
    <source>
        <dbReference type="Pfam" id="PF07715"/>
    </source>
</evidence>
<evidence type="ECO:0000256" key="4">
    <source>
        <dbReference type="ARBA" id="ARBA00022692"/>
    </source>
</evidence>
<dbReference type="Pfam" id="PF07715">
    <property type="entry name" value="Plug"/>
    <property type="match status" value="1"/>
</dbReference>
<evidence type="ECO:0000256" key="3">
    <source>
        <dbReference type="ARBA" id="ARBA00022452"/>
    </source>
</evidence>
<comment type="similarity">
    <text evidence="8">Belongs to the TonB-dependent receptor family.</text>
</comment>
<dbReference type="AlphaFoldDB" id="A0A1H8S7N6"/>
<keyword evidence="3 8" id="KW-1134">Transmembrane beta strand</keyword>
<sequence>MVTERIKPVITLSHNPKNLRTMSFFYQKKYSARCLLVFLLLIGMGYHAAAQSRQISGTVTDSTSREPLPGVTVQVIGTANGIQTDVNGKYKLTVTPGAKLSFAFVGYNTRRVTVGDDPVINIRLSNKRSDLEEVVVVAYGTQKKPSVVGAIATVSAKVFEDRGPTNNPIANLQGEVPGMVVTRTSAQPGRENWNFQIRGATSVNGQDPLVILDGVALNNNNELNSINPNDIDNISVLKDGSASIYGARAAYGVVLITTKKGKAGKMQIQYDPSVSEKFLGLQPKMTNIDQWANGLLQAKTNDNYGVAPTTDLWYQMANFALANKGTVVLASQIPGNTTGGITANSFYNGLPVPAFLDVKELDFIDVSLQQYLWGRATSTQHNLAVSGGNEKNTYRVSLGYLNDGSQLQIGNNGNQRYNLRLNNSYKFSDRVQLETNIALEQNNIQQPTMYTTGSYSALGNGFQVGLPMYTQSGKPYQWGGVASPAGLLRDGGDNLENNSRALLNSTLTYNFMKHLTFTGTAGYNVWWQDDRVQTKTVRLYSYDDKYLTGTTAPSGGSTGGSENYFRANINDKYYNLIGRVTYANTFNRVHDVSLMVGSSYERDEYDMFNTRTYNLGSDDVPSLNLGLSSSQAGFVTNDEQRNHYALGSYFARATYAFKGKYLFEATGRYDGSSKFIADKRWKPFYSLMGGWRLGEESFIKKTNIFSELKLRASYATSGSQGGIGLYDYLQSLNVSSSNTLLGTALATATTTTGNLVSLNRTWETVIKRNIGVDFGLLNGRLNGTFEVFRNQNKNMLVSVTYPAVLGIGAPQSNNGDLKTWGWEGQLTWRDHVGQVTYSISGNITDSQNKLVYFNGVPALGPGYNATVEGYPLGSYFGLKYGGRFQTQAQVDTYNNTYYAPGGVINTIGIPAATPLTNLPGQNSGLRPGDNYFVDVNGDGKLTTGTSAKDMGDLVYLGSDVPRYTFGLTLGLQWKGFDFTSIFQGVGKRTIFRANGSANNWRVPFAALGQAQTTQWVGNTWTPDNTNAYYPNLHSNGINGYNYQISSWSVENGAYVRLKNLVIGYTLPKSLTDRTKAISRLRFYISGSDLWEYSKVHDGWDPEITRTTAGNERYPFYRYVTIGANITF</sequence>
<dbReference type="GO" id="GO:0015344">
    <property type="term" value="F:siderophore uptake transmembrane transporter activity"/>
    <property type="evidence" value="ECO:0007669"/>
    <property type="project" value="TreeGrafter"/>
</dbReference>
<name>A0A1H8S7N6_9SPHI</name>
<evidence type="ECO:0000256" key="2">
    <source>
        <dbReference type="ARBA" id="ARBA00022448"/>
    </source>
</evidence>
<dbReference type="Gene3D" id="2.60.40.1120">
    <property type="entry name" value="Carboxypeptidase-like, regulatory domain"/>
    <property type="match status" value="1"/>
</dbReference>
<dbReference type="EMBL" id="FOCL01000012">
    <property type="protein sequence ID" value="SEO74404.1"/>
    <property type="molecule type" value="Genomic_DNA"/>
</dbReference>
<accession>A0A1H8S7N6</accession>
<feature type="domain" description="TonB-dependent receptor plug" evidence="9">
    <location>
        <begin position="146"/>
        <end position="253"/>
    </location>
</feature>
<keyword evidence="2 8" id="KW-0813">Transport</keyword>
<dbReference type="NCBIfam" id="TIGR04056">
    <property type="entry name" value="OMP_RagA_SusC"/>
    <property type="match status" value="1"/>
</dbReference>
<evidence type="ECO:0000256" key="8">
    <source>
        <dbReference type="PROSITE-ProRule" id="PRU01360"/>
    </source>
</evidence>
<dbReference type="Pfam" id="PF13715">
    <property type="entry name" value="CarbopepD_reg_2"/>
    <property type="match status" value="1"/>
</dbReference>
<evidence type="ECO:0000313" key="10">
    <source>
        <dbReference type="EMBL" id="SEO74404.1"/>
    </source>
</evidence>
<dbReference type="NCBIfam" id="TIGR04057">
    <property type="entry name" value="SusC_RagA_signa"/>
    <property type="match status" value="1"/>
</dbReference>
<organism evidence="10 11">
    <name type="scientific">Mucilaginibacter gossypiicola</name>
    <dbReference type="NCBI Taxonomy" id="551995"/>
    <lineage>
        <taxon>Bacteria</taxon>
        <taxon>Pseudomonadati</taxon>
        <taxon>Bacteroidota</taxon>
        <taxon>Sphingobacteriia</taxon>
        <taxon>Sphingobacteriales</taxon>
        <taxon>Sphingobacteriaceae</taxon>
        <taxon>Mucilaginibacter</taxon>
    </lineage>
</organism>
<dbReference type="PANTHER" id="PTHR30069">
    <property type="entry name" value="TONB-DEPENDENT OUTER MEMBRANE RECEPTOR"/>
    <property type="match status" value="1"/>
</dbReference>
<dbReference type="Gene3D" id="2.40.170.20">
    <property type="entry name" value="TonB-dependent receptor, beta-barrel domain"/>
    <property type="match status" value="1"/>
</dbReference>
<dbReference type="Gene3D" id="2.170.130.10">
    <property type="entry name" value="TonB-dependent receptor, plug domain"/>
    <property type="match status" value="1"/>
</dbReference>
<gene>
    <name evidence="10" type="ORF">SAMN05192574_1129</name>
</gene>
<dbReference type="Proteomes" id="UP000198942">
    <property type="component" value="Unassembled WGS sequence"/>
</dbReference>
<dbReference type="SUPFAM" id="SSF49464">
    <property type="entry name" value="Carboxypeptidase regulatory domain-like"/>
    <property type="match status" value="1"/>
</dbReference>
<evidence type="ECO:0000256" key="7">
    <source>
        <dbReference type="ARBA" id="ARBA00023237"/>
    </source>
</evidence>
<dbReference type="InterPro" id="IPR012910">
    <property type="entry name" value="Plug_dom"/>
</dbReference>
<reference evidence="11" key="1">
    <citation type="submission" date="2016-10" db="EMBL/GenBank/DDBJ databases">
        <authorList>
            <person name="Varghese N."/>
            <person name="Submissions S."/>
        </authorList>
    </citation>
    <scope>NUCLEOTIDE SEQUENCE [LARGE SCALE GENOMIC DNA]</scope>
    <source>
        <strain evidence="11">Gh-48</strain>
    </source>
</reference>
<dbReference type="PANTHER" id="PTHR30069:SF29">
    <property type="entry name" value="HEMOGLOBIN AND HEMOGLOBIN-HAPTOGLOBIN-BINDING PROTEIN 1-RELATED"/>
    <property type="match status" value="1"/>
</dbReference>
<keyword evidence="7 8" id="KW-0998">Cell outer membrane</keyword>
<dbReference type="InterPro" id="IPR008969">
    <property type="entry name" value="CarboxyPept-like_regulatory"/>
</dbReference>
<keyword evidence="11" id="KW-1185">Reference proteome</keyword>
<dbReference type="InterPro" id="IPR036942">
    <property type="entry name" value="Beta-barrel_TonB_sf"/>
</dbReference>
<proteinExistence type="inferred from homology"/>
<dbReference type="GO" id="GO:0044718">
    <property type="term" value="P:siderophore transmembrane transport"/>
    <property type="evidence" value="ECO:0007669"/>
    <property type="project" value="TreeGrafter"/>
</dbReference>
<dbReference type="InterPro" id="IPR023997">
    <property type="entry name" value="TonB-dep_OMP_SusC/RagA_CS"/>
</dbReference>
<keyword evidence="5" id="KW-0732">Signal</keyword>
<dbReference type="PROSITE" id="PS52016">
    <property type="entry name" value="TONB_DEPENDENT_REC_3"/>
    <property type="match status" value="1"/>
</dbReference>
<dbReference type="InterPro" id="IPR037066">
    <property type="entry name" value="Plug_dom_sf"/>
</dbReference>
<dbReference type="OrthoDB" id="9768177at2"/>
<dbReference type="InterPro" id="IPR039426">
    <property type="entry name" value="TonB-dep_rcpt-like"/>
</dbReference>
<evidence type="ECO:0000256" key="6">
    <source>
        <dbReference type="ARBA" id="ARBA00023136"/>
    </source>
</evidence>
<dbReference type="STRING" id="551995.SAMN05192574_1129"/>
<evidence type="ECO:0000313" key="11">
    <source>
        <dbReference type="Proteomes" id="UP000198942"/>
    </source>
</evidence>
<dbReference type="InterPro" id="IPR023996">
    <property type="entry name" value="TonB-dep_OMP_SusC/RagA"/>
</dbReference>
<protein>
    <submittedName>
        <fullName evidence="10">TonB-linked outer membrane protein, SusC/RagA family</fullName>
    </submittedName>
</protein>
<evidence type="ECO:0000256" key="1">
    <source>
        <dbReference type="ARBA" id="ARBA00004571"/>
    </source>
</evidence>
<keyword evidence="6 8" id="KW-0472">Membrane</keyword>
<dbReference type="GO" id="GO:0009279">
    <property type="term" value="C:cell outer membrane"/>
    <property type="evidence" value="ECO:0007669"/>
    <property type="project" value="UniProtKB-SubCell"/>
</dbReference>
<comment type="subcellular location">
    <subcellularLocation>
        <location evidence="1 8">Cell outer membrane</location>
        <topology evidence="1 8">Multi-pass membrane protein</topology>
    </subcellularLocation>
</comment>